<keyword evidence="6" id="KW-0808">Transferase</keyword>
<dbReference type="Pfam" id="PF00672">
    <property type="entry name" value="HAMP"/>
    <property type="match status" value="1"/>
</dbReference>
<evidence type="ECO:0000256" key="6">
    <source>
        <dbReference type="ARBA" id="ARBA00022679"/>
    </source>
</evidence>
<evidence type="ECO:0000256" key="5">
    <source>
        <dbReference type="ARBA" id="ARBA00022553"/>
    </source>
</evidence>
<comment type="caution">
    <text evidence="17">The sequence shown here is derived from an EMBL/GenBank/DDBJ whole genome shotgun (WGS) entry which is preliminary data.</text>
</comment>
<comment type="subcellular location">
    <subcellularLocation>
        <location evidence="2">Cell inner membrane</location>
        <topology evidence="2">Multi-pass membrane protein</topology>
    </subcellularLocation>
</comment>
<dbReference type="PROSITE" id="PS50109">
    <property type="entry name" value="HIS_KIN"/>
    <property type="match status" value="1"/>
</dbReference>
<dbReference type="InterPro" id="IPR036097">
    <property type="entry name" value="HisK_dim/P_sf"/>
</dbReference>
<dbReference type="SMART" id="SM00387">
    <property type="entry name" value="HATPase_c"/>
    <property type="match status" value="1"/>
</dbReference>
<keyword evidence="5" id="KW-0597">Phosphoprotein</keyword>
<dbReference type="RefSeq" id="WP_238189036.1">
    <property type="nucleotide sequence ID" value="NZ_BPQJ01000001.1"/>
</dbReference>
<dbReference type="InterPro" id="IPR003660">
    <property type="entry name" value="HAMP_dom"/>
</dbReference>
<dbReference type="Gene3D" id="3.30.565.10">
    <property type="entry name" value="Histidine kinase-like ATPase, C-terminal domain"/>
    <property type="match status" value="1"/>
</dbReference>
<dbReference type="EMBL" id="BPQJ01000001">
    <property type="protein sequence ID" value="GJD59892.1"/>
    <property type="molecule type" value="Genomic_DNA"/>
</dbReference>
<dbReference type="AlphaFoldDB" id="A0AA37H558"/>
<reference evidence="17" key="2">
    <citation type="submission" date="2021-08" db="EMBL/GenBank/DDBJ databases">
        <authorList>
            <person name="Tani A."/>
            <person name="Ola A."/>
            <person name="Ogura Y."/>
            <person name="Katsura K."/>
            <person name="Hayashi T."/>
        </authorList>
    </citation>
    <scope>NUCLEOTIDE SEQUENCE</scope>
    <source>
        <strain evidence="17">JCM 32048</strain>
    </source>
</reference>
<feature type="domain" description="HAMP" evidence="16">
    <location>
        <begin position="173"/>
        <end position="225"/>
    </location>
</feature>
<dbReference type="EC" id="2.7.13.3" evidence="3"/>
<comment type="catalytic activity">
    <reaction evidence="1">
        <text>ATP + protein L-histidine = ADP + protein N-phospho-L-histidine.</text>
        <dbReference type="EC" id="2.7.13.3"/>
    </reaction>
</comment>
<proteinExistence type="predicted"/>
<keyword evidence="10" id="KW-0067">ATP-binding</keyword>
<dbReference type="PANTHER" id="PTHR44936">
    <property type="entry name" value="SENSOR PROTEIN CREC"/>
    <property type="match status" value="1"/>
</dbReference>
<evidence type="ECO:0000256" key="12">
    <source>
        <dbReference type="ARBA" id="ARBA00023012"/>
    </source>
</evidence>
<dbReference type="InterPro" id="IPR003594">
    <property type="entry name" value="HATPase_dom"/>
</dbReference>
<evidence type="ECO:0000256" key="10">
    <source>
        <dbReference type="ARBA" id="ARBA00022840"/>
    </source>
</evidence>
<evidence type="ECO:0000256" key="1">
    <source>
        <dbReference type="ARBA" id="ARBA00000085"/>
    </source>
</evidence>
<feature type="transmembrane region" description="Helical" evidence="14">
    <location>
        <begin position="12"/>
        <end position="34"/>
    </location>
</feature>
<dbReference type="GO" id="GO:0005886">
    <property type="term" value="C:plasma membrane"/>
    <property type="evidence" value="ECO:0007669"/>
    <property type="project" value="UniProtKB-SubCell"/>
</dbReference>
<evidence type="ECO:0000259" key="16">
    <source>
        <dbReference type="PROSITE" id="PS50885"/>
    </source>
</evidence>
<sequence length="430" mass="46034">MRALRPGGLGGRIFLILAVGLLGTQTLAALVMVLERDQSARAVMLTTLQRDVAVAVALLDRLPAQERAAWLPLLDRPTYRFALGAGAPGAPALSPRAEMIAGEIRTALAPRFPVRFDAIPGPTERLQAHVVLDDGAGLTIDVRPTARPVAAWLPLALAVQLLVLMTCIGLAVRLALRPLTRFAEAADRLEPGRPADRFAESGPDEVVRAAKAFNAMQARIARHLDERVRILAAISHDLQTPITRMRLRVETGIEGPEQERLLMDLDAIEALVREGIAYARSVHGAIEPAIRLDLRAFIESLVFDYQDTGRDVTITALPDATLTTRPRALRRILTNLIDNALRYAGRAEIEVRAAGAGITVAVLDRGPGIPADQLDAVLLPFVRLEASRSRDTGGTGLGLAIADQLAAAIGGRLALRNREGGGLEAAVTLA</sequence>
<organism evidence="17 18">
    <name type="scientific">Methylobacterium frigidaeris</name>
    <dbReference type="NCBI Taxonomy" id="2038277"/>
    <lineage>
        <taxon>Bacteria</taxon>
        <taxon>Pseudomonadati</taxon>
        <taxon>Pseudomonadota</taxon>
        <taxon>Alphaproteobacteria</taxon>
        <taxon>Hyphomicrobiales</taxon>
        <taxon>Methylobacteriaceae</taxon>
        <taxon>Methylobacterium</taxon>
    </lineage>
</organism>
<keyword evidence="13 14" id="KW-0472">Membrane</keyword>
<protein>
    <recommendedName>
        <fullName evidence="3">histidine kinase</fullName>
        <ecNumber evidence="3">2.7.13.3</ecNumber>
    </recommendedName>
</protein>
<evidence type="ECO:0000256" key="9">
    <source>
        <dbReference type="ARBA" id="ARBA00022777"/>
    </source>
</evidence>
<reference evidence="17" key="1">
    <citation type="journal article" date="2016" name="Front. Microbiol.">
        <title>Genome Sequence of the Piezophilic, Mesophilic Sulfate-Reducing Bacterium Desulfovibrio indicus J2T.</title>
        <authorList>
            <person name="Cao J."/>
            <person name="Maignien L."/>
            <person name="Shao Z."/>
            <person name="Alain K."/>
            <person name="Jebbar M."/>
        </authorList>
    </citation>
    <scope>NUCLEOTIDE SEQUENCE</scope>
    <source>
        <strain evidence="17">JCM 32048</strain>
    </source>
</reference>
<dbReference type="Proteomes" id="UP001055286">
    <property type="component" value="Unassembled WGS sequence"/>
</dbReference>
<dbReference type="SUPFAM" id="SSF55874">
    <property type="entry name" value="ATPase domain of HSP90 chaperone/DNA topoisomerase II/histidine kinase"/>
    <property type="match status" value="1"/>
</dbReference>
<evidence type="ECO:0000256" key="4">
    <source>
        <dbReference type="ARBA" id="ARBA00022519"/>
    </source>
</evidence>
<dbReference type="GO" id="GO:0000155">
    <property type="term" value="F:phosphorelay sensor kinase activity"/>
    <property type="evidence" value="ECO:0007669"/>
    <property type="project" value="InterPro"/>
</dbReference>
<dbReference type="PRINTS" id="PR00344">
    <property type="entry name" value="BCTRLSENSOR"/>
</dbReference>
<evidence type="ECO:0000259" key="15">
    <source>
        <dbReference type="PROSITE" id="PS50109"/>
    </source>
</evidence>
<name>A0AA37H558_9HYPH</name>
<dbReference type="SUPFAM" id="SSF47384">
    <property type="entry name" value="Homodimeric domain of signal transducing histidine kinase"/>
    <property type="match status" value="1"/>
</dbReference>
<accession>A0AA37H558</accession>
<dbReference type="InterPro" id="IPR050980">
    <property type="entry name" value="2C_sensor_his_kinase"/>
</dbReference>
<evidence type="ECO:0000256" key="13">
    <source>
        <dbReference type="ARBA" id="ARBA00023136"/>
    </source>
</evidence>
<dbReference type="CDD" id="cd06225">
    <property type="entry name" value="HAMP"/>
    <property type="match status" value="1"/>
</dbReference>
<dbReference type="InterPro" id="IPR005467">
    <property type="entry name" value="His_kinase_dom"/>
</dbReference>
<evidence type="ECO:0000256" key="3">
    <source>
        <dbReference type="ARBA" id="ARBA00012438"/>
    </source>
</evidence>
<keyword evidence="7 14" id="KW-0812">Transmembrane</keyword>
<dbReference type="Gene3D" id="1.10.287.130">
    <property type="match status" value="1"/>
</dbReference>
<dbReference type="InterPro" id="IPR004358">
    <property type="entry name" value="Sig_transdc_His_kin-like_C"/>
</dbReference>
<keyword evidence="4" id="KW-1003">Cell membrane</keyword>
<feature type="transmembrane region" description="Helical" evidence="14">
    <location>
        <begin position="151"/>
        <end position="172"/>
    </location>
</feature>
<evidence type="ECO:0000256" key="14">
    <source>
        <dbReference type="SAM" id="Phobius"/>
    </source>
</evidence>
<keyword evidence="11 14" id="KW-1133">Transmembrane helix</keyword>
<evidence type="ECO:0000256" key="2">
    <source>
        <dbReference type="ARBA" id="ARBA00004429"/>
    </source>
</evidence>
<gene>
    <name evidence="17" type="primary">sasA_1</name>
    <name evidence="17" type="ORF">MPEAHAMD_0023</name>
</gene>
<dbReference type="PROSITE" id="PS50885">
    <property type="entry name" value="HAMP"/>
    <property type="match status" value="1"/>
</dbReference>
<keyword evidence="18" id="KW-1185">Reference proteome</keyword>
<dbReference type="PANTHER" id="PTHR44936:SF5">
    <property type="entry name" value="SENSOR HISTIDINE KINASE ENVZ"/>
    <property type="match status" value="1"/>
</dbReference>
<evidence type="ECO:0000313" key="18">
    <source>
        <dbReference type="Proteomes" id="UP001055286"/>
    </source>
</evidence>
<keyword evidence="9" id="KW-0418">Kinase</keyword>
<dbReference type="InterPro" id="IPR036890">
    <property type="entry name" value="HATPase_C_sf"/>
</dbReference>
<keyword evidence="8" id="KW-0547">Nucleotide-binding</keyword>
<evidence type="ECO:0000256" key="11">
    <source>
        <dbReference type="ARBA" id="ARBA00022989"/>
    </source>
</evidence>
<keyword evidence="4" id="KW-0997">Cell inner membrane</keyword>
<feature type="domain" description="Histidine kinase" evidence="15">
    <location>
        <begin position="233"/>
        <end position="430"/>
    </location>
</feature>
<dbReference type="Pfam" id="PF02518">
    <property type="entry name" value="HATPase_c"/>
    <property type="match status" value="1"/>
</dbReference>
<evidence type="ECO:0000256" key="7">
    <source>
        <dbReference type="ARBA" id="ARBA00022692"/>
    </source>
</evidence>
<keyword evidence="12" id="KW-0902">Two-component regulatory system</keyword>
<dbReference type="SMART" id="SM00304">
    <property type="entry name" value="HAMP"/>
    <property type="match status" value="1"/>
</dbReference>
<dbReference type="GO" id="GO:0005524">
    <property type="term" value="F:ATP binding"/>
    <property type="evidence" value="ECO:0007669"/>
    <property type="project" value="UniProtKB-KW"/>
</dbReference>
<evidence type="ECO:0000313" key="17">
    <source>
        <dbReference type="EMBL" id="GJD59892.1"/>
    </source>
</evidence>
<evidence type="ECO:0000256" key="8">
    <source>
        <dbReference type="ARBA" id="ARBA00022741"/>
    </source>
</evidence>